<dbReference type="AlphaFoldDB" id="X1A1T0"/>
<protein>
    <submittedName>
        <fullName evidence="2">Uncharacterized protein</fullName>
    </submittedName>
</protein>
<dbReference type="EMBL" id="BART01018583">
    <property type="protein sequence ID" value="GAG75985.1"/>
    <property type="molecule type" value="Genomic_DNA"/>
</dbReference>
<evidence type="ECO:0000256" key="1">
    <source>
        <dbReference type="SAM" id="MobiDB-lite"/>
    </source>
</evidence>
<feature type="non-terminal residue" evidence="2">
    <location>
        <position position="135"/>
    </location>
</feature>
<comment type="caution">
    <text evidence="2">The sequence shown here is derived from an EMBL/GenBank/DDBJ whole genome shotgun (WGS) entry which is preliminary data.</text>
</comment>
<feature type="region of interest" description="Disordered" evidence="1">
    <location>
        <begin position="100"/>
        <end position="135"/>
    </location>
</feature>
<accession>X1A1T0</accession>
<organism evidence="2">
    <name type="scientific">marine sediment metagenome</name>
    <dbReference type="NCBI Taxonomy" id="412755"/>
    <lineage>
        <taxon>unclassified sequences</taxon>
        <taxon>metagenomes</taxon>
        <taxon>ecological metagenomes</taxon>
    </lineage>
</organism>
<evidence type="ECO:0000313" key="2">
    <source>
        <dbReference type="EMBL" id="GAG75985.1"/>
    </source>
</evidence>
<name>X1A1T0_9ZZZZ</name>
<gene>
    <name evidence="2" type="ORF">S01H4_35037</name>
</gene>
<sequence>MAEFQYSRWDGTQQFSPQSADRLFDEFSNYMMDYGDQVLNMLDQLEEENPEILDLLLKQGYIDRDEEGRYVVTGKGVKRAGTRALEDLFEISRKDKLGSHETEFRGAGQTVHEESKPYEYGDPVANLNMHERSRR</sequence>
<proteinExistence type="predicted"/>
<reference evidence="2" key="1">
    <citation type="journal article" date="2014" name="Front. Microbiol.">
        <title>High frequency of phylogenetically diverse reductive dehalogenase-homologous genes in deep subseafloor sedimentary metagenomes.</title>
        <authorList>
            <person name="Kawai M."/>
            <person name="Futagami T."/>
            <person name="Toyoda A."/>
            <person name="Takaki Y."/>
            <person name="Nishi S."/>
            <person name="Hori S."/>
            <person name="Arai W."/>
            <person name="Tsubouchi T."/>
            <person name="Morono Y."/>
            <person name="Uchiyama I."/>
            <person name="Ito T."/>
            <person name="Fujiyama A."/>
            <person name="Inagaki F."/>
            <person name="Takami H."/>
        </authorList>
    </citation>
    <scope>NUCLEOTIDE SEQUENCE</scope>
    <source>
        <strain evidence="2">Expedition CK06-06</strain>
    </source>
</reference>